<sequence length="142" mass="16318">MYNSTSILMDYITEIDPPMLQRSMAIMRCKARRLCTLQWFFMSHLTTFGLPEKELRHKKQIAPVHNPTNTTTLLSPSHTADDHGQSASDRFASSIEKPNSEDRHLVVQDKGHHIHLLDADLNDVKTLMFNIKILKNTDVSIY</sequence>
<evidence type="ECO:0000313" key="2">
    <source>
        <dbReference type="EMBL" id="EQC29037.1"/>
    </source>
</evidence>
<dbReference type="InParanoid" id="T0RGX2"/>
<protein>
    <submittedName>
        <fullName evidence="2">Uncharacterized protein</fullName>
    </submittedName>
</protein>
<reference evidence="2 3" key="1">
    <citation type="submission" date="2012-04" db="EMBL/GenBank/DDBJ databases">
        <title>The Genome Sequence of Saprolegnia declina VS20.</title>
        <authorList>
            <consortium name="The Broad Institute Genome Sequencing Platform"/>
            <person name="Russ C."/>
            <person name="Nusbaum C."/>
            <person name="Tyler B."/>
            <person name="van West P."/>
            <person name="Dieguez-Uribeondo J."/>
            <person name="de Bruijn I."/>
            <person name="Tripathy S."/>
            <person name="Jiang R."/>
            <person name="Young S.K."/>
            <person name="Zeng Q."/>
            <person name="Gargeya S."/>
            <person name="Fitzgerald M."/>
            <person name="Haas B."/>
            <person name="Abouelleil A."/>
            <person name="Alvarado L."/>
            <person name="Arachchi H.M."/>
            <person name="Berlin A."/>
            <person name="Chapman S.B."/>
            <person name="Goldberg J."/>
            <person name="Griggs A."/>
            <person name="Gujja S."/>
            <person name="Hansen M."/>
            <person name="Howarth C."/>
            <person name="Imamovic A."/>
            <person name="Larimer J."/>
            <person name="McCowen C."/>
            <person name="Montmayeur A."/>
            <person name="Murphy C."/>
            <person name="Neiman D."/>
            <person name="Pearson M."/>
            <person name="Priest M."/>
            <person name="Roberts A."/>
            <person name="Saif S."/>
            <person name="Shea T."/>
            <person name="Sisk P."/>
            <person name="Sykes S."/>
            <person name="Wortman J."/>
            <person name="Nusbaum C."/>
            <person name="Birren B."/>
        </authorList>
    </citation>
    <scope>NUCLEOTIDE SEQUENCE [LARGE SCALE GENOMIC DNA]</scope>
    <source>
        <strain evidence="2 3">VS20</strain>
    </source>
</reference>
<dbReference type="RefSeq" id="XP_008617496.1">
    <property type="nucleotide sequence ID" value="XM_008619274.1"/>
</dbReference>
<evidence type="ECO:0000256" key="1">
    <source>
        <dbReference type="SAM" id="MobiDB-lite"/>
    </source>
</evidence>
<dbReference type="Proteomes" id="UP000030762">
    <property type="component" value="Unassembled WGS sequence"/>
</dbReference>
<feature type="compositionally biased region" description="Polar residues" evidence="1">
    <location>
        <begin position="66"/>
        <end position="78"/>
    </location>
</feature>
<evidence type="ECO:0000313" key="3">
    <source>
        <dbReference type="Proteomes" id="UP000030762"/>
    </source>
</evidence>
<name>T0RGX2_SAPDV</name>
<dbReference type="EMBL" id="JH767188">
    <property type="protein sequence ID" value="EQC29037.1"/>
    <property type="molecule type" value="Genomic_DNA"/>
</dbReference>
<keyword evidence="3" id="KW-1185">Reference proteome</keyword>
<gene>
    <name evidence="2" type="ORF">SDRG_13193</name>
</gene>
<dbReference type="GeneID" id="19953920"/>
<dbReference type="OrthoDB" id="76732at2759"/>
<dbReference type="VEuPathDB" id="FungiDB:SDRG_13193"/>
<organism evidence="2 3">
    <name type="scientific">Saprolegnia diclina (strain VS20)</name>
    <dbReference type="NCBI Taxonomy" id="1156394"/>
    <lineage>
        <taxon>Eukaryota</taxon>
        <taxon>Sar</taxon>
        <taxon>Stramenopiles</taxon>
        <taxon>Oomycota</taxon>
        <taxon>Saprolegniomycetes</taxon>
        <taxon>Saprolegniales</taxon>
        <taxon>Saprolegniaceae</taxon>
        <taxon>Saprolegnia</taxon>
    </lineage>
</organism>
<dbReference type="AlphaFoldDB" id="T0RGX2"/>
<proteinExistence type="predicted"/>
<feature type="region of interest" description="Disordered" evidence="1">
    <location>
        <begin position="64"/>
        <end position="91"/>
    </location>
</feature>
<accession>T0RGX2</accession>